<comment type="function">
    <text evidence="8">Catalyzes the complex heterocyclic radical-mediated conversion of 6-carboxy-5,6,7,8-tetrahydropterin (CPH4) to 7-carboxy-7-deazaguanine (CDG), a step common to the biosynthetic pathways of all 7-deazapurine-containing compounds.</text>
</comment>
<dbReference type="GO" id="GO:0000287">
    <property type="term" value="F:magnesium ion binding"/>
    <property type="evidence" value="ECO:0007669"/>
    <property type="project" value="UniProtKB-UniRule"/>
</dbReference>
<name>A0A1I0BGA6_9FIRM</name>
<evidence type="ECO:0000256" key="6">
    <source>
        <dbReference type="ARBA" id="ARBA00023014"/>
    </source>
</evidence>
<dbReference type="PIRSF" id="PIRSF000370">
    <property type="entry name" value="QueE"/>
    <property type="match status" value="1"/>
</dbReference>
<proteinExistence type="inferred from homology"/>
<keyword evidence="1 8" id="KW-0004">4Fe-4S</keyword>
<keyword evidence="4 8" id="KW-0460">Magnesium</keyword>
<feature type="binding site" evidence="8">
    <location>
        <begin position="38"/>
        <end position="40"/>
    </location>
    <ligand>
        <name>S-adenosyl-L-methionine</name>
        <dbReference type="ChEBI" id="CHEBI:59789"/>
    </ligand>
</feature>
<feature type="binding site" evidence="8">
    <location>
        <begin position="13"/>
        <end position="15"/>
    </location>
    <ligand>
        <name>substrate</name>
    </ligand>
</feature>
<comment type="cofactor">
    <cofactor evidence="8">
        <name>S-adenosyl-L-methionine</name>
        <dbReference type="ChEBI" id="CHEBI:59789"/>
    </cofactor>
    <text evidence="8">Binds 1 S-adenosyl-L-methionine per subunit.</text>
</comment>
<dbReference type="SUPFAM" id="SSF102114">
    <property type="entry name" value="Radical SAM enzymes"/>
    <property type="match status" value="1"/>
</dbReference>
<gene>
    <name evidence="8" type="primary">queE</name>
    <name evidence="10" type="ORF">SAMN04487772_107108</name>
</gene>
<keyword evidence="6 8" id="KW-0411">Iron-sulfur</keyword>
<dbReference type="PANTHER" id="PTHR42836:SF1">
    <property type="entry name" value="7-CARBOXY-7-DEAZAGUANINE SYNTHASE"/>
    <property type="match status" value="1"/>
</dbReference>
<evidence type="ECO:0000256" key="2">
    <source>
        <dbReference type="ARBA" id="ARBA00022691"/>
    </source>
</evidence>
<evidence type="ECO:0000256" key="1">
    <source>
        <dbReference type="ARBA" id="ARBA00022485"/>
    </source>
</evidence>
<evidence type="ECO:0000256" key="7">
    <source>
        <dbReference type="ARBA" id="ARBA00023239"/>
    </source>
</evidence>
<dbReference type="NCBIfam" id="TIGR03963">
    <property type="entry name" value="rSAM_QueE_Clost"/>
    <property type="match status" value="1"/>
</dbReference>
<feature type="binding site" evidence="8">
    <location>
        <position position="36"/>
    </location>
    <ligand>
        <name>[4Fe-4S] cluster</name>
        <dbReference type="ChEBI" id="CHEBI:49883"/>
        <note>4Fe-4S-S-AdoMet</note>
    </ligand>
</feature>
<dbReference type="UniPathway" id="UPA00391"/>
<dbReference type="GO" id="GO:0008616">
    <property type="term" value="P:tRNA queuosine(34) biosynthetic process"/>
    <property type="evidence" value="ECO:0007669"/>
    <property type="project" value="UniProtKB-UniRule"/>
</dbReference>
<feature type="binding site" evidence="8">
    <location>
        <position position="41"/>
    </location>
    <ligand>
        <name>Mg(2+)</name>
        <dbReference type="ChEBI" id="CHEBI:18420"/>
    </ligand>
</feature>
<keyword evidence="8" id="KW-0671">Queuosine biosynthesis</keyword>
<evidence type="ECO:0000256" key="8">
    <source>
        <dbReference type="HAMAP-Rule" id="MF_00917"/>
    </source>
</evidence>
<comment type="pathway">
    <text evidence="8">Purine metabolism; 7-cyano-7-deazaguanine biosynthesis.</text>
</comment>
<dbReference type="GO" id="GO:1904047">
    <property type="term" value="F:S-adenosyl-L-methionine binding"/>
    <property type="evidence" value="ECO:0007669"/>
    <property type="project" value="UniProtKB-UniRule"/>
</dbReference>
<keyword evidence="7 8" id="KW-0456">Lyase</keyword>
<feature type="binding site" evidence="8">
    <location>
        <position position="74"/>
    </location>
    <ligand>
        <name>substrate</name>
    </ligand>
</feature>
<dbReference type="InterPro" id="IPR058240">
    <property type="entry name" value="rSAM_sf"/>
</dbReference>
<dbReference type="GO" id="GO:0051539">
    <property type="term" value="F:4 iron, 4 sulfur cluster binding"/>
    <property type="evidence" value="ECO:0007669"/>
    <property type="project" value="UniProtKB-UniRule"/>
</dbReference>
<dbReference type="CDD" id="cd01335">
    <property type="entry name" value="Radical_SAM"/>
    <property type="match status" value="1"/>
</dbReference>
<dbReference type="Pfam" id="PF04055">
    <property type="entry name" value="Radical_SAM"/>
    <property type="match status" value="1"/>
</dbReference>
<organism evidence="10 11">
    <name type="scientific">[Clostridium] polysaccharolyticum</name>
    <dbReference type="NCBI Taxonomy" id="29364"/>
    <lineage>
        <taxon>Bacteria</taxon>
        <taxon>Bacillati</taxon>
        <taxon>Bacillota</taxon>
        <taxon>Clostridia</taxon>
        <taxon>Lachnospirales</taxon>
        <taxon>Lachnospiraceae</taxon>
    </lineage>
</organism>
<feature type="binding site" evidence="8">
    <location>
        <position position="76"/>
    </location>
    <ligand>
        <name>S-adenosyl-L-methionine</name>
        <dbReference type="ChEBI" id="CHEBI:59789"/>
    </ligand>
</feature>
<comment type="catalytic activity">
    <reaction evidence="8">
        <text>6-carboxy-5,6,7,8-tetrahydropterin + H(+) = 7-carboxy-7-carbaguanine + NH4(+)</text>
        <dbReference type="Rhea" id="RHEA:27974"/>
        <dbReference type="ChEBI" id="CHEBI:15378"/>
        <dbReference type="ChEBI" id="CHEBI:28938"/>
        <dbReference type="ChEBI" id="CHEBI:61032"/>
        <dbReference type="ChEBI" id="CHEBI:61036"/>
        <dbReference type="EC" id="4.3.99.3"/>
    </reaction>
</comment>
<feature type="domain" description="Radical SAM core" evidence="9">
    <location>
        <begin position="19"/>
        <end position="217"/>
    </location>
</feature>
<protein>
    <recommendedName>
        <fullName evidence="8">7-carboxy-7-deazaguanine synthase</fullName>
        <shortName evidence="8">CDG synthase</shortName>
        <ecNumber evidence="8">4.3.99.3</ecNumber>
    </recommendedName>
    <alternativeName>
        <fullName evidence="8">Queuosine biosynthesis protein QueE</fullName>
    </alternativeName>
</protein>
<dbReference type="STRING" id="29364.SAMN04487772_107108"/>
<evidence type="ECO:0000313" key="11">
    <source>
        <dbReference type="Proteomes" id="UP000199800"/>
    </source>
</evidence>
<accession>A0A1I0BGA6</accession>
<dbReference type="PROSITE" id="PS51918">
    <property type="entry name" value="RADICAL_SAM"/>
    <property type="match status" value="1"/>
</dbReference>
<comment type="subunit">
    <text evidence="8">Homodimer.</text>
</comment>
<dbReference type="HAMAP" id="MF_00917">
    <property type="entry name" value="QueE"/>
    <property type="match status" value="1"/>
</dbReference>
<evidence type="ECO:0000259" key="9">
    <source>
        <dbReference type="PROSITE" id="PS51918"/>
    </source>
</evidence>
<evidence type="ECO:0000313" key="10">
    <source>
        <dbReference type="EMBL" id="SET05609.1"/>
    </source>
</evidence>
<dbReference type="SFLD" id="SFLDS00029">
    <property type="entry name" value="Radical_SAM"/>
    <property type="match status" value="1"/>
</dbReference>
<evidence type="ECO:0000256" key="4">
    <source>
        <dbReference type="ARBA" id="ARBA00022842"/>
    </source>
</evidence>
<dbReference type="InterPro" id="IPR007197">
    <property type="entry name" value="rSAM"/>
</dbReference>
<dbReference type="InterPro" id="IPR013785">
    <property type="entry name" value="Aldolase_TIM"/>
</dbReference>
<comment type="cofactor">
    <cofactor evidence="8">
        <name>Mg(2+)</name>
        <dbReference type="ChEBI" id="CHEBI:18420"/>
    </cofactor>
</comment>
<feature type="binding site" evidence="8">
    <location>
        <position position="28"/>
    </location>
    <ligand>
        <name>substrate</name>
    </ligand>
</feature>
<dbReference type="GO" id="GO:0016840">
    <property type="term" value="F:carbon-nitrogen lyase activity"/>
    <property type="evidence" value="ECO:0007669"/>
    <property type="project" value="UniProtKB-UniRule"/>
</dbReference>
<dbReference type="InterPro" id="IPR023868">
    <property type="entry name" value="7-CO-7-deazaGua_synth_put_Clo"/>
</dbReference>
<dbReference type="EC" id="4.3.99.3" evidence="8"/>
<comment type="cofactor">
    <cofactor evidence="8">
        <name>[4Fe-4S] cluster</name>
        <dbReference type="ChEBI" id="CHEBI:49883"/>
    </cofactor>
    <text evidence="8">Binds 1 [4Fe-4S] cluster. The cluster is coordinated with 3 cysteines and an exchangeable S-adenosyl-L-methionine.</text>
</comment>
<keyword evidence="3 8" id="KW-0479">Metal-binding</keyword>
<keyword evidence="5 8" id="KW-0408">Iron</keyword>
<feature type="binding site" evidence="8">
    <location>
        <position position="32"/>
    </location>
    <ligand>
        <name>[4Fe-4S] cluster</name>
        <dbReference type="ChEBI" id="CHEBI:49883"/>
        <note>4Fe-4S-S-AdoMet</note>
    </ligand>
</feature>
<comment type="similarity">
    <text evidence="8">Belongs to the radical SAM superfamily. 7-carboxy-7-deazaguanine synthase family.</text>
</comment>
<evidence type="ECO:0000256" key="5">
    <source>
        <dbReference type="ARBA" id="ARBA00023004"/>
    </source>
</evidence>
<dbReference type="PANTHER" id="PTHR42836">
    <property type="entry name" value="7-CARBOXY-7-DEAZAGUANINE SYNTHASE"/>
    <property type="match status" value="1"/>
</dbReference>
<dbReference type="InterPro" id="IPR024924">
    <property type="entry name" value="7-CO-7-deazaguanine_synth-like"/>
</dbReference>
<feature type="binding site" evidence="8">
    <location>
        <position position="39"/>
    </location>
    <ligand>
        <name>[4Fe-4S] cluster</name>
        <dbReference type="ChEBI" id="CHEBI:49883"/>
        <note>4Fe-4S-S-AdoMet</note>
    </ligand>
</feature>
<dbReference type="AlphaFoldDB" id="A0A1I0BGA6"/>
<sequence>MATYQVAEKFVSINGEGTKAGQLAVFIRFKGCNLSCSYCDTGWANHKDTFYESMTEQDILNYILETGVQNVTLTGGEPLLQKNIEILLKLLEKEKTLQVEIETNGSISIEKYRVSDNFPSFTMDYKLPDSKMEQKMCLGNMAKLRRKDTVKFVTGSEKDLERAAELIKQYDLINRCPVYLSPVFGQIEPEKMVAFMKEKNLNGVSLQLQMHKFIWNPEKRGV</sequence>
<dbReference type="OrthoDB" id="9792276at2"/>
<comment type="caution">
    <text evidence="8">Lacks conserved residue(s) required for the propagation of feature annotation.</text>
</comment>
<keyword evidence="2 8" id="KW-0949">S-adenosyl-L-methionine</keyword>
<keyword evidence="11" id="KW-1185">Reference proteome</keyword>
<dbReference type="RefSeq" id="WP_092477451.1">
    <property type="nucleotide sequence ID" value="NZ_FOHN01000007.1"/>
</dbReference>
<dbReference type="Proteomes" id="UP000199800">
    <property type="component" value="Unassembled WGS sequence"/>
</dbReference>
<evidence type="ECO:0000256" key="3">
    <source>
        <dbReference type="ARBA" id="ARBA00022723"/>
    </source>
</evidence>
<reference evidence="10 11" key="1">
    <citation type="submission" date="2016-10" db="EMBL/GenBank/DDBJ databases">
        <authorList>
            <person name="de Groot N.N."/>
        </authorList>
    </citation>
    <scope>NUCLEOTIDE SEQUENCE [LARGE SCALE GENOMIC DNA]</scope>
    <source>
        <strain evidence="10 11">DSM 1801</strain>
    </source>
</reference>
<dbReference type="Gene3D" id="3.20.20.70">
    <property type="entry name" value="Aldolase class I"/>
    <property type="match status" value="1"/>
</dbReference>
<dbReference type="EMBL" id="FOHN01000007">
    <property type="protein sequence ID" value="SET05609.1"/>
    <property type="molecule type" value="Genomic_DNA"/>
</dbReference>